<dbReference type="SUPFAM" id="SSF48403">
    <property type="entry name" value="Ankyrin repeat"/>
    <property type="match status" value="1"/>
</dbReference>
<evidence type="ECO:0000313" key="6">
    <source>
        <dbReference type="Proteomes" id="UP001595698"/>
    </source>
</evidence>
<evidence type="ECO:0000256" key="3">
    <source>
        <dbReference type="PROSITE-ProRule" id="PRU00023"/>
    </source>
</evidence>
<proteinExistence type="predicted"/>
<dbReference type="PROSITE" id="PS50088">
    <property type="entry name" value="ANK_REPEAT"/>
    <property type="match status" value="4"/>
</dbReference>
<keyword evidence="1" id="KW-0677">Repeat</keyword>
<dbReference type="InterPro" id="IPR036770">
    <property type="entry name" value="Ankyrin_rpt-contain_sf"/>
</dbReference>
<dbReference type="Pfam" id="PF12796">
    <property type="entry name" value="Ank_2"/>
    <property type="match status" value="1"/>
</dbReference>
<dbReference type="PROSITE" id="PS50297">
    <property type="entry name" value="ANK_REP_REGION"/>
    <property type="match status" value="3"/>
</dbReference>
<dbReference type="PANTHER" id="PTHR24171">
    <property type="entry name" value="ANKYRIN REPEAT DOMAIN-CONTAINING PROTEIN 39-RELATED"/>
    <property type="match status" value="1"/>
</dbReference>
<evidence type="ECO:0000256" key="2">
    <source>
        <dbReference type="ARBA" id="ARBA00023043"/>
    </source>
</evidence>
<gene>
    <name evidence="5" type="ORF">ACFOYY_07070</name>
</gene>
<comment type="caution">
    <text evidence="5">The sequence shown here is derived from an EMBL/GenBank/DDBJ whole genome shotgun (WGS) entry which is preliminary data.</text>
</comment>
<accession>A0ABV8EU09</accession>
<feature type="region of interest" description="Disordered" evidence="4">
    <location>
        <begin position="226"/>
        <end position="253"/>
    </location>
</feature>
<dbReference type="Pfam" id="PF00023">
    <property type="entry name" value="Ank"/>
    <property type="match status" value="1"/>
</dbReference>
<evidence type="ECO:0000256" key="1">
    <source>
        <dbReference type="ARBA" id="ARBA00022737"/>
    </source>
</evidence>
<feature type="repeat" description="ANK" evidence="3">
    <location>
        <begin position="34"/>
        <end position="66"/>
    </location>
</feature>
<protein>
    <submittedName>
        <fullName evidence="5">Ankyrin repeat domain-containing protein</fullName>
    </submittedName>
</protein>
<dbReference type="InterPro" id="IPR002110">
    <property type="entry name" value="Ankyrin_rpt"/>
</dbReference>
<feature type="repeat" description="ANK" evidence="3">
    <location>
        <begin position="105"/>
        <end position="137"/>
    </location>
</feature>
<sequence length="253" mass="25777">MTGERLVTAAATGDAETVGRLLDDGLAPDTPDPYGSTALYRAAVHGDAGITRRLLAAGADPGLESGGEHEGLPLCAAASWGHAETVTALLDGGADPDQREHAEENAMTALHWAVAGGHLAVVEALLARGADSGVRDSAGGTALCRAVTYGAAAVVRALLDGGADPELPDGQGRRPVELVELRAGHDVEAEALARATEHAPPGARITVRREEAEGGDALLVVEVRDATGAPRSESRTGTGQAEILDLLRTRTAS</sequence>
<keyword evidence="2 3" id="KW-0040">ANK repeat</keyword>
<dbReference type="RefSeq" id="WP_386188743.1">
    <property type="nucleotide sequence ID" value="NZ_JBHSBC010000004.1"/>
</dbReference>
<dbReference type="EMBL" id="JBHSBC010000004">
    <property type="protein sequence ID" value="MFC3979873.1"/>
    <property type="molecule type" value="Genomic_DNA"/>
</dbReference>
<feature type="repeat" description="ANK" evidence="3">
    <location>
        <begin position="69"/>
        <end position="101"/>
    </location>
</feature>
<dbReference type="SMART" id="SM00248">
    <property type="entry name" value="ANK"/>
    <property type="match status" value="4"/>
</dbReference>
<feature type="repeat" description="ANK" evidence="3">
    <location>
        <begin position="138"/>
        <end position="170"/>
    </location>
</feature>
<evidence type="ECO:0000313" key="5">
    <source>
        <dbReference type="EMBL" id="MFC3979873.1"/>
    </source>
</evidence>
<keyword evidence="6" id="KW-1185">Reference proteome</keyword>
<dbReference type="Proteomes" id="UP001595698">
    <property type="component" value="Unassembled WGS sequence"/>
</dbReference>
<reference evidence="6" key="1">
    <citation type="journal article" date="2019" name="Int. J. Syst. Evol. Microbiol.">
        <title>The Global Catalogue of Microorganisms (GCM) 10K type strain sequencing project: providing services to taxonomists for standard genome sequencing and annotation.</title>
        <authorList>
            <consortium name="The Broad Institute Genomics Platform"/>
            <consortium name="The Broad Institute Genome Sequencing Center for Infectious Disease"/>
            <person name="Wu L."/>
            <person name="Ma J."/>
        </authorList>
    </citation>
    <scope>NUCLEOTIDE SEQUENCE [LARGE SCALE GENOMIC DNA]</scope>
    <source>
        <strain evidence="6">TBRC 7912</strain>
    </source>
</reference>
<dbReference type="PANTHER" id="PTHR24171:SF8">
    <property type="entry name" value="BRCA1-ASSOCIATED RING DOMAIN PROTEIN 1"/>
    <property type="match status" value="1"/>
</dbReference>
<organism evidence="5 6">
    <name type="scientific">Streptosporangium jomthongense</name>
    <dbReference type="NCBI Taxonomy" id="1193683"/>
    <lineage>
        <taxon>Bacteria</taxon>
        <taxon>Bacillati</taxon>
        <taxon>Actinomycetota</taxon>
        <taxon>Actinomycetes</taxon>
        <taxon>Streptosporangiales</taxon>
        <taxon>Streptosporangiaceae</taxon>
        <taxon>Streptosporangium</taxon>
    </lineage>
</organism>
<dbReference type="Gene3D" id="1.25.40.20">
    <property type="entry name" value="Ankyrin repeat-containing domain"/>
    <property type="match status" value="2"/>
</dbReference>
<name>A0ABV8EU09_9ACTN</name>
<evidence type="ECO:0000256" key="4">
    <source>
        <dbReference type="SAM" id="MobiDB-lite"/>
    </source>
</evidence>